<evidence type="ECO:0000313" key="3">
    <source>
        <dbReference type="EMBL" id="KAE9274564.1"/>
    </source>
</evidence>
<comment type="caution">
    <text evidence="2">The sequence shown here is derived from an EMBL/GenBank/DDBJ whole genome shotgun (WGS) entry which is preliminary data.</text>
</comment>
<name>A0A6A3HA85_9STRA</name>
<accession>A0A6A3HA85</accession>
<dbReference type="Proteomes" id="UP000434957">
    <property type="component" value="Unassembled WGS sequence"/>
</dbReference>
<protein>
    <submittedName>
        <fullName evidence="2">Uncharacterized protein</fullName>
    </submittedName>
</protein>
<dbReference type="Proteomes" id="UP000429607">
    <property type="component" value="Unassembled WGS sequence"/>
</dbReference>
<reference evidence="4 6" key="1">
    <citation type="submission" date="2018-09" db="EMBL/GenBank/DDBJ databases">
        <title>Genomic investigation of the strawberry pathogen Phytophthora fragariae indicates pathogenicity is determined by transcriptional variation in three key races.</title>
        <authorList>
            <person name="Adams T.M."/>
            <person name="Armitage A.D."/>
            <person name="Sobczyk M.K."/>
            <person name="Bates H.J."/>
            <person name="Dunwell J.M."/>
            <person name="Nellist C.F."/>
            <person name="Harrison R.J."/>
        </authorList>
    </citation>
    <scope>NUCLEOTIDE SEQUENCE [LARGE SCALE GENOMIC DNA]</scope>
    <source>
        <strain evidence="2 4">SCRP249</strain>
        <strain evidence="1 6">SCRP324</strain>
        <strain evidence="3 5">SCRP333</strain>
    </source>
</reference>
<dbReference type="EMBL" id="QXFU01005047">
    <property type="protein sequence ID" value="KAE8965905.1"/>
    <property type="molecule type" value="Genomic_DNA"/>
</dbReference>
<evidence type="ECO:0000313" key="4">
    <source>
        <dbReference type="Proteomes" id="UP000429607"/>
    </source>
</evidence>
<gene>
    <name evidence="2" type="ORF">PR001_g28511</name>
    <name evidence="1" type="ORF">PR002_g28534</name>
    <name evidence="3" type="ORF">PR003_g29570</name>
</gene>
<keyword evidence="5" id="KW-1185">Reference proteome</keyword>
<dbReference type="EMBL" id="QXFV01005154">
    <property type="protein sequence ID" value="KAE8966100.1"/>
    <property type="molecule type" value="Genomic_DNA"/>
</dbReference>
<dbReference type="AlphaFoldDB" id="A0A6A3HA85"/>
<evidence type="ECO:0000313" key="2">
    <source>
        <dbReference type="EMBL" id="KAE8966100.1"/>
    </source>
</evidence>
<evidence type="ECO:0000313" key="6">
    <source>
        <dbReference type="Proteomes" id="UP000435112"/>
    </source>
</evidence>
<dbReference type="EMBL" id="QXFT01005033">
    <property type="protein sequence ID" value="KAE9274564.1"/>
    <property type="molecule type" value="Genomic_DNA"/>
</dbReference>
<sequence>MSPFVAAKPTVGLDSSDALMEHGPTTLHSFVADKLESAMDKAMPQMKVLFGDLSQTHALHQRQEDATTVNKYKCTAENTTIKDVCGVFKPGPSAAGLPGSDKSSLVLSDLFPLETNVSMEMYVHSLASVIGIRADRLMKLFID</sequence>
<evidence type="ECO:0000313" key="1">
    <source>
        <dbReference type="EMBL" id="KAE8965905.1"/>
    </source>
</evidence>
<dbReference type="Proteomes" id="UP000435112">
    <property type="component" value="Unassembled WGS sequence"/>
</dbReference>
<evidence type="ECO:0000313" key="5">
    <source>
        <dbReference type="Proteomes" id="UP000434957"/>
    </source>
</evidence>
<proteinExistence type="predicted"/>
<dbReference type="OrthoDB" id="77868at2759"/>
<organism evidence="2 4">
    <name type="scientific">Phytophthora rubi</name>
    <dbReference type="NCBI Taxonomy" id="129364"/>
    <lineage>
        <taxon>Eukaryota</taxon>
        <taxon>Sar</taxon>
        <taxon>Stramenopiles</taxon>
        <taxon>Oomycota</taxon>
        <taxon>Peronosporomycetes</taxon>
        <taxon>Peronosporales</taxon>
        <taxon>Peronosporaceae</taxon>
        <taxon>Phytophthora</taxon>
    </lineage>
</organism>